<dbReference type="EMBL" id="JADBEM010000001">
    <property type="protein sequence ID" value="MBE1609111.1"/>
    <property type="molecule type" value="Genomic_DNA"/>
</dbReference>
<proteinExistence type="predicted"/>
<comment type="caution">
    <text evidence="1">The sequence shown here is derived from an EMBL/GenBank/DDBJ whole genome shotgun (WGS) entry which is preliminary data.</text>
</comment>
<dbReference type="Proteomes" id="UP000638648">
    <property type="component" value="Unassembled WGS sequence"/>
</dbReference>
<evidence type="ECO:0000313" key="1">
    <source>
        <dbReference type="EMBL" id="MBE1609111.1"/>
    </source>
</evidence>
<protein>
    <submittedName>
        <fullName evidence="1">Uncharacterized protein</fullName>
    </submittedName>
</protein>
<keyword evidence="2" id="KW-1185">Reference proteome</keyword>
<accession>A0A927MY69</accession>
<name>A0A927MY69_9ACTN</name>
<organism evidence="1 2">
    <name type="scientific">Actinopolymorpha pittospori</name>
    <dbReference type="NCBI Taxonomy" id="648752"/>
    <lineage>
        <taxon>Bacteria</taxon>
        <taxon>Bacillati</taxon>
        <taxon>Actinomycetota</taxon>
        <taxon>Actinomycetes</taxon>
        <taxon>Propionibacteriales</taxon>
        <taxon>Actinopolymorphaceae</taxon>
        <taxon>Actinopolymorpha</taxon>
    </lineage>
</organism>
<sequence length="317" mass="34350">MKARVDDLLAAFGELLVELDIDNDPTEPVAELGRLLARPWSDHRRDPAACRSALTRSGAPFELSLKLDMGGDPSLRYVVDTADHALDLSGNLERYLDAARMTTGQPDGVLRQLLDCHLHDVPPGTKGTVMHGVGRAGGGRRRSSLYVPASWLVADDLEKRLPGPVPLPRPAEVVGYDFGAGGLTCWKTYHWLSVEPGRVLADHPDPLRNLTYAGQVYDRFSAAVPDSARGMSTFLQRKVDGNGTQDKLFFFAGPWGWAGPDGLADLLAFLSGVVAVDLGPLRLVSALTRRHQVNLHLGLLAVGGETSPSVTFYLWPT</sequence>
<reference evidence="1" key="1">
    <citation type="submission" date="2020-10" db="EMBL/GenBank/DDBJ databases">
        <title>Sequencing the genomes of 1000 actinobacteria strains.</title>
        <authorList>
            <person name="Klenk H.-P."/>
        </authorList>
    </citation>
    <scope>NUCLEOTIDE SEQUENCE</scope>
    <source>
        <strain evidence="1">DSM 45354</strain>
    </source>
</reference>
<dbReference type="RefSeq" id="WP_192752742.1">
    <property type="nucleotide sequence ID" value="NZ_BAABJL010000049.1"/>
</dbReference>
<dbReference type="AlphaFoldDB" id="A0A927MY69"/>
<gene>
    <name evidence="1" type="ORF">HEB94_005959</name>
</gene>
<evidence type="ECO:0000313" key="2">
    <source>
        <dbReference type="Proteomes" id="UP000638648"/>
    </source>
</evidence>